<keyword evidence="8" id="KW-1185">Reference proteome</keyword>
<organism evidence="7 8">
    <name type="scientific">Chryseobacterium shigense</name>
    <dbReference type="NCBI Taxonomy" id="297244"/>
    <lineage>
        <taxon>Bacteria</taxon>
        <taxon>Pseudomonadati</taxon>
        <taxon>Bacteroidota</taxon>
        <taxon>Flavobacteriia</taxon>
        <taxon>Flavobacteriales</taxon>
        <taxon>Weeksellaceae</taxon>
        <taxon>Chryseobacterium group</taxon>
        <taxon>Chryseobacterium</taxon>
    </lineage>
</organism>
<dbReference type="NCBIfam" id="TIGR01443">
    <property type="entry name" value="intein_Cterm"/>
    <property type="match status" value="1"/>
</dbReference>
<dbReference type="EMBL" id="FTNY01000001">
    <property type="protein sequence ID" value="SIS29610.1"/>
    <property type="molecule type" value="Genomic_DNA"/>
</dbReference>
<keyword evidence="5" id="KW-0732">Signal</keyword>
<reference evidence="8" key="1">
    <citation type="submission" date="2017-01" db="EMBL/GenBank/DDBJ databases">
        <authorList>
            <person name="Varghese N."/>
            <person name="Submissions S."/>
        </authorList>
    </citation>
    <scope>NUCLEOTIDE SEQUENCE [LARGE SCALE GENOMIC DNA]</scope>
    <source>
        <strain evidence="8">DSM 17126</strain>
    </source>
</reference>
<dbReference type="GO" id="GO:0005576">
    <property type="term" value="C:extracellular region"/>
    <property type="evidence" value="ECO:0007669"/>
    <property type="project" value="UniProtKB-SubCell"/>
</dbReference>
<keyword evidence="3" id="KW-0843">Virulence</keyword>
<name>A0A1N7HY09_9FLAO</name>
<dbReference type="NCBIfam" id="TIGR01445">
    <property type="entry name" value="intein_Nterm"/>
    <property type="match status" value="1"/>
</dbReference>
<dbReference type="InterPro" id="IPR022385">
    <property type="entry name" value="Rhs_assc_core"/>
</dbReference>
<feature type="region of interest" description="Disordered" evidence="4">
    <location>
        <begin position="1627"/>
        <end position="1648"/>
    </location>
</feature>
<dbReference type="NCBIfam" id="TIGR03696">
    <property type="entry name" value="Rhs_assc_core"/>
    <property type="match status" value="1"/>
</dbReference>
<protein>
    <submittedName>
        <fullName evidence="7">Intein C-terminal splicing region/intein N-terminal splicing region/RHS repeat-associated core domain-containing protein</fullName>
    </submittedName>
</protein>
<feature type="region of interest" description="Disordered" evidence="4">
    <location>
        <begin position="1491"/>
        <end position="1510"/>
    </location>
</feature>
<evidence type="ECO:0000256" key="2">
    <source>
        <dbReference type="ARBA" id="ARBA00022525"/>
    </source>
</evidence>
<dbReference type="SUPFAM" id="SSF69318">
    <property type="entry name" value="Integrin alpha N-terminal domain"/>
    <property type="match status" value="1"/>
</dbReference>
<dbReference type="Pfam" id="PF12256">
    <property type="entry name" value="TcdB_toxin_midN"/>
    <property type="match status" value="1"/>
</dbReference>
<dbReference type="Proteomes" id="UP000186373">
    <property type="component" value="Unassembled WGS sequence"/>
</dbReference>
<dbReference type="RefSeq" id="WP_084175527.1">
    <property type="nucleotide sequence ID" value="NZ_FTNY01000001.1"/>
</dbReference>
<dbReference type="GO" id="GO:0016539">
    <property type="term" value="P:intein-mediated protein splicing"/>
    <property type="evidence" value="ECO:0007669"/>
    <property type="project" value="InterPro"/>
</dbReference>
<dbReference type="Pfam" id="PF03534">
    <property type="entry name" value="SpvB"/>
    <property type="match status" value="1"/>
</dbReference>
<evidence type="ECO:0000256" key="3">
    <source>
        <dbReference type="ARBA" id="ARBA00023026"/>
    </source>
</evidence>
<dbReference type="NCBIfam" id="TIGR01643">
    <property type="entry name" value="YD_repeat_2x"/>
    <property type="match status" value="1"/>
</dbReference>
<sequence length="3596" mass="401144">MKIRSLKLPFRKKSALIVCFFATMFVFASFTKEDRYKVREWRKHLMSKLTDKKEIDQPAPYSDKVIPEIQADIKNEDQHSAGSDAYVGSESLNLNHAFDLEFDSEEKTPDILNVYSAKEKEGTVGVFSDQEEDRISDNFFTIDIPALHKENTSAYLEYDLFGLASHQSVPRSINHNLAMGGEIIVPHAAWSHQKEELSSELIKNGRNTILFTAPGDGVKYKVKNLKIVFEKTKKASGELAVNSMLSGDQLYVKGFSKLSTGLNINGTDFSTQHGEFEKIVQLSDKDKLTGNFSITAHGMTQSYKIPADTKSFKVSNNNYFDSKGLTISNDREFDIQYEDLNLKIEKETSEAAYIEVLKLREKDIPSVSNGLKNVTLNKSAYRFSVISGKLNKKVKMTIPYDEKRLGLFSPKEIKVFSFDYGRRQWKIAGPAEVDEKNKTITFQGEGEGDYINGVISVPESPQLNSFEPTTISGLKAANPVSAPLMEAPTASQTGDANINYPLILPAGVSGMQPSLSVNYSSGSGNGWMGEGWNIGGLSSILVDTRWGTPAFTAGQETELYSIDGEMLIYPDGYLPHRHNKVNPNGTFDTTQQTRNGSGSKTFYIRKNHDFTKIERYGSSPSDYRWIITSPDGTKTFYGGDQSTLVPNAVLKNYNGNIIQWGIWKTEDVHGNNIIYEYKNQSINNFTGDDQNLNAGWVFHIDKIFYSGRNGQKGPYIVTFFNDTPRQDKQINTKGILKRIEPYLLTKINVDFKNANNQQLHIRSYNFTYNPGIFQKSVLSKMQLKVVNPRTDGAAFDYNFEYHSDSTVFGAATTVATPDTDAFSDVVSSITTPSKISADNNFEWGWSLRTGGGLALFRPQLGGVKNFMLSLFGGASYPRIKRGQELVDFNGDGISDILYRKRNGDNGIKLIPGSIDSNGKLVFNSAQQPVGNLNSNFSYSKGTTWNLGGSVVFNWFKIGFDFSYINSESENETPIYMMDANFDGLPDVIKDDKVWFNRRNGNVQEMVITSDLTENMVITDNDPQPYTEPEDPDDIDPVKPKNDVVKVWIAPKNGFVEISDEVAIEPGQDNSAKAVYSIEIKNPAIASKNCRLYLKELTSTASQGISIRQYNSYPGTPLGVANSSRIYVKSGEKIYFRLHKRSGTNYIVNTNPIVTYTDNIGSPLHDEFIEEQDGYWPNQTNYDDQFFLNNLTKSLKFTEPAHIHITIPEFTIPTLSDRVKYSIVLIKEDISVAQNQQTISNVIYEEILGPSPGQPVTVSPVDLNYSVPALNDPDESWHLKFLVETDSHINKEIEWNDILVEGYPNASHRHYAVAQYPSYHIRDLKNKFDISTLNNLPSGNDDYSISINKNFSFSPSVSGRFMYVIKKKGLFLDKRIVEISNGTLKEFTIDHNLISGNDPIPFYHGDPTVGTIDDREKLNILIFCDTNKDRLAYEALKLQLNNNIFNIYNQSGNSLLNHTTETSINTGEYNGISAVYHNWGQFLYNEAKDIVPGPGSTNQQPPLTPGCEPRKENDCIIIPTGPSGNTAPAYTTNPNTPKDQYGALINDATLENPFQFNLNFPACAGITNAQQYGECMGDQLANDFQNNYANNQVFGAASPFTPLNAYKTEKITEHKWINQLFHEQYSKKGSFKDDETPTSPFLDSDTDTDDIEVANNPNTRMFAISKKQKSKSKTKNAGIAIGLNFTNSISELRNIGNIQTQDFFDVNGDNYPDMLYRGQSQQTSILGGLKGAQSGIEGIDRVITRTDDFMNSKSKAFGASGSKSVGRYGPVIGDTSVSWSMNVGSSNYPNSYNKTTEYWMDINGDGLPDKIEGNSYKLNFGTGLVNGGIPGSTGSFAGFEGPVSKPVHSSSFGIGGGINSVIDAVQGVELGIAVSGGVGGGSSSATSKRSFLDVNGDGLVDIVQVDENTGQTNVKYNLGNRFGNPQSLNVSLAEESKTHSGYANLNGGFYINIPAITIFGITLLYLKPFGADLTANVGLSVSEINKGLRDVNGDGLPDLVVNTNDGLKIYYSQIGKTNKLKKVSYAESYSLSTPVNLGTAFTINYGFSKPSYNDPQAKLVMSEVTMPNPDAFSGTYTLSTGGKDMIRRFDYENSRYDRREREKYGFGKVKIYEMSDNSTIYRTTVQNFYNQNYFVRGLLKSTEIYGGAGTSNLLSSAVNNYKLYNFNQTISELIELPSTQFETYDVGGTEGKKMGRVLLSGSTKTSYENGNSISTQSQLFYNNKGQLTKYQYTSPSSSYNSVIAYHTNLNNILNVPSTITVYPGTGSVNPLRKRSTEITNFNTGDISKFKVWLTSGEIAETDITYDPFGNIKTVKYPPNEFNERSQLEYFYDPMGKYVIQVKDPVFNLSSYATYDPTMDTVLESTDVTGNKMSYEHDGYGRPLRIISPNDWQAQVNTINYDYYNTPVTQSNGSKLYLFTATTKHLDPYHPNNDIETISFADVTGEVIQVKKDIEIDGEEKMSVSGRAINDNLGRTLVQYHPVFENKNATLNNKLTLTLSQHLTYAGYDYKDRTVSSADEDGNSVDNKFFIENSTFKTETTQMQNASAELRTEVFANAEGKTVETRNHLPGQVLNTVFSYSQIGEIMNVVDPEGLGTSFSYDMGGRRISQAHPDRGETSYTYSKAGQLTHVLNNNLNNNGGTPIHYKYSYNRLTNIDLPDIPTGSNPANVSYTYGTTGNSAGRIIQKQDGTGVSSYQYGKMGELNNEDRFIYGFYMPTLHFNTSYRYDNWNRILNITYPDDEIVQYEYDLGGNLKKIFNENGYEYVKSIKYDHYEQRTNIVFGNDTSSTFTYEPGMRRLKNHLLVDANSNSLLDGTYHYDYASNIIGIENTSQTTNTGFGGNYAFNYEYDTLNRLIRSSGNAAPGRKEGLPPNPIVGTITSMYNTELSYKMGSGIENKRQHHEQDGIINVNNTYENRYSYIDGTHMVERIIDSNTGNGEYFKYDGNGNVVSHTTLQTGPTDFFWDEQDRLRAVHTPEIGSFQYYVYDDKGERTIKANLRKDTELYQNGEMIDNGIHFNDFKVYPNPYAVYTSDGMLTKHYFAGSQRIASRLADVGSLFNSRQATSAGSKEGADPKDKQSAADADFKTYLSKAGYEKTEIEKEFARAPAPVGGIYYLHGDHLGTATYVTNEYAEPTQFFLNLPFGETMVEQQEPTTYVNPYKFNAKELDSETGLYYYGARYFNPRLSIWYGVDPLAVYNPVMETQFYGDGEHNGGVYFWGNLNPYIYTYQNPIAYVDPNGKQTLSPALGYGSGGGRIEDLTKAGETITKFFIGVGRSVGDAYESLKWQAKTSYKMNFGSPSEMIATAREMNDQAQSTGSYLANGQAYDDASEALQTPEGWGYVAGTAGLLYVTRKANIRTGVATKLCFVSGTLISTSEGLKKIEDIKEGDLVWSYDEVNNKKELKKVITLSTNVSSEIIVIKTKKLKIECTPEHPFYIEGKWIEAKNLNVNDKLYSKEGKFLKIVSIVSQNKVEKVYNFEVEENHNYYVSEKEILAHNDCGTGWIRKSLFSKLMKTDKALLGEFLAAMEKGTVTNEKGSAGIKPLKGKGINGHMYELKINSKNGKYRLLGDYESVTIGSGKNTKTIKTVVFKELYVKPK</sequence>
<feature type="domain" description="Hint" evidence="6">
    <location>
        <begin position="3362"/>
        <end position="3455"/>
    </location>
</feature>
<dbReference type="InterPro" id="IPR006530">
    <property type="entry name" value="YD"/>
</dbReference>
<dbReference type="InterPro" id="IPR050708">
    <property type="entry name" value="T6SS_VgrG/RHS"/>
</dbReference>
<feature type="chain" id="PRO_5012568781" evidence="5">
    <location>
        <begin position="29"/>
        <end position="3596"/>
    </location>
</feature>
<proteinExistence type="predicted"/>
<dbReference type="PANTHER" id="PTHR32305">
    <property type="match status" value="1"/>
</dbReference>
<evidence type="ECO:0000256" key="1">
    <source>
        <dbReference type="ARBA" id="ARBA00004613"/>
    </source>
</evidence>
<gene>
    <name evidence="7" type="ORF">SAMN05421639_101556</name>
</gene>
<dbReference type="PROSITE" id="PS50818">
    <property type="entry name" value="INTEIN_C_TER"/>
    <property type="match status" value="1"/>
</dbReference>
<dbReference type="InterPro" id="IPR022045">
    <property type="entry name" value="TcdB_toxin_mid/N"/>
</dbReference>
<dbReference type="InterPro" id="IPR036844">
    <property type="entry name" value="Hint_dom_sf"/>
</dbReference>
<dbReference type="InterPro" id="IPR028994">
    <property type="entry name" value="Integrin_alpha_N"/>
</dbReference>
<dbReference type="CDD" id="cd00081">
    <property type="entry name" value="Hint"/>
    <property type="match status" value="1"/>
</dbReference>
<evidence type="ECO:0000259" key="6">
    <source>
        <dbReference type="SMART" id="SM00306"/>
    </source>
</evidence>
<dbReference type="OrthoDB" id="9765204at2"/>
<evidence type="ECO:0000256" key="4">
    <source>
        <dbReference type="SAM" id="MobiDB-lite"/>
    </source>
</evidence>
<dbReference type="Gene3D" id="2.170.16.10">
    <property type="entry name" value="Hedgehog/Intein (Hint) domain"/>
    <property type="match status" value="1"/>
</dbReference>
<dbReference type="PANTHER" id="PTHR32305:SF15">
    <property type="entry name" value="PROTEIN RHSA-RELATED"/>
    <property type="match status" value="1"/>
</dbReference>
<keyword evidence="2" id="KW-0964">Secreted</keyword>
<dbReference type="InterPro" id="IPR003284">
    <property type="entry name" value="Sal_SpvB"/>
</dbReference>
<evidence type="ECO:0000313" key="7">
    <source>
        <dbReference type="EMBL" id="SIS29610.1"/>
    </source>
</evidence>
<dbReference type="Pfam" id="PF07591">
    <property type="entry name" value="PT-HINT"/>
    <property type="match status" value="1"/>
</dbReference>
<comment type="subcellular location">
    <subcellularLocation>
        <location evidence="1">Secreted</location>
    </subcellularLocation>
</comment>
<dbReference type="GO" id="GO:0005737">
    <property type="term" value="C:cytoplasm"/>
    <property type="evidence" value="ECO:0007669"/>
    <property type="project" value="InterPro"/>
</dbReference>
<accession>A0A1N7HY09</accession>
<dbReference type="InterPro" id="IPR030934">
    <property type="entry name" value="Intein_C"/>
</dbReference>
<evidence type="ECO:0000313" key="8">
    <source>
        <dbReference type="Proteomes" id="UP000186373"/>
    </source>
</evidence>
<evidence type="ECO:0000256" key="5">
    <source>
        <dbReference type="SAM" id="SignalP"/>
    </source>
</evidence>
<dbReference type="InterPro" id="IPR003587">
    <property type="entry name" value="Hint_dom_N"/>
</dbReference>
<dbReference type="Gene3D" id="2.180.10.10">
    <property type="entry name" value="RHS repeat-associated core"/>
    <property type="match status" value="1"/>
</dbReference>
<dbReference type="SMART" id="SM00306">
    <property type="entry name" value="HintN"/>
    <property type="match status" value="1"/>
</dbReference>
<dbReference type="PROSITE" id="PS50817">
    <property type="entry name" value="INTEIN_N_TER"/>
    <property type="match status" value="1"/>
</dbReference>
<feature type="signal peptide" evidence="5">
    <location>
        <begin position="1"/>
        <end position="28"/>
    </location>
</feature>
<dbReference type="InterPro" id="IPR006141">
    <property type="entry name" value="Intein_N"/>
</dbReference>
<dbReference type="SUPFAM" id="SSF51294">
    <property type="entry name" value="Hedgehog/intein (Hint) domain"/>
    <property type="match status" value="1"/>
</dbReference>